<accession>A0A9P4HB22</accession>
<dbReference type="Proteomes" id="UP000799777">
    <property type="component" value="Unassembled WGS sequence"/>
</dbReference>
<name>A0A9P4HB22_9PLEO</name>
<reference evidence="2" key="1">
    <citation type="journal article" date="2020" name="Stud. Mycol.">
        <title>101 Dothideomycetes genomes: a test case for predicting lifestyles and emergence of pathogens.</title>
        <authorList>
            <person name="Haridas S."/>
            <person name="Albert R."/>
            <person name="Binder M."/>
            <person name="Bloem J."/>
            <person name="Labutti K."/>
            <person name="Salamov A."/>
            <person name="Andreopoulos B."/>
            <person name="Baker S."/>
            <person name="Barry K."/>
            <person name="Bills G."/>
            <person name="Bluhm B."/>
            <person name="Cannon C."/>
            <person name="Castanera R."/>
            <person name="Culley D."/>
            <person name="Daum C."/>
            <person name="Ezra D."/>
            <person name="Gonzalez J."/>
            <person name="Henrissat B."/>
            <person name="Kuo A."/>
            <person name="Liang C."/>
            <person name="Lipzen A."/>
            <person name="Lutzoni F."/>
            <person name="Magnuson J."/>
            <person name="Mondo S."/>
            <person name="Nolan M."/>
            <person name="Ohm R."/>
            <person name="Pangilinan J."/>
            <person name="Park H.-J."/>
            <person name="Ramirez L."/>
            <person name="Alfaro M."/>
            <person name="Sun H."/>
            <person name="Tritt A."/>
            <person name="Yoshinaga Y."/>
            <person name="Zwiers L.-H."/>
            <person name="Turgeon B."/>
            <person name="Goodwin S."/>
            <person name="Spatafora J."/>
            <person name="Crous P."/>
            <person name="Grigoriev I."/>
        </authorList>
    </citation>
    <scope>NUCLEOTIDE SEQUENCE</scope>
    <source>
        <strain evidence="2">CBS 110217</strain>
    </source>
</reference>
<keyword evidence="1" id="KW-0732">Signal</keyword>
<feature type="signal peptide" evidence="1">
    <location>
        <begin position="1"/>
        <end position="22"/>
    </location>
</feature>
<evidence type="ECO:0000256" key="1">
    <source>
        <dbReference type="SAM" id="SignalP"/>
    </source>
</evidence>
<comment type="caution">
    <text evidence="2">The sequence shown here is derived from an EMBL/GenBank/DDBJ whole genome shotgun (WGS) entry which is preliminary data.</text>
</comment>
<dbReference type="EMBL" id="ML978179">
    <property type="protein sequence ID" value="KAF2031676.1"/>
    <property type="molecule type" value="Genomic_DNA"/>
</dbReference>
<feature type="chain" id="PRO_5040192645" evidence="1">
    <location>
        <begin position="23"/>
        <end position="129"/>
    </location>
</feature>
<organism evidence="2 3">
    <name type="scientific">Setomelanomma holmii</name>
    <dbReference type="NCBI Taxonomy" id="210430"/>
    <lineage>
        <taxon>Eukaryota</taxon>
        <taxon>Fungi</taxon>
        <taxon>Dikarya</taxon>
        <taxon>Ascomycota</taxon>
        <taxon>Pezizomycotina</taxon>
        <taxon>Dothideomycetes</taxon>
        <taxon>Pleosporomycetidae</taxon>
        <taxon>Pleosporales</taxon>
        <taxon>Pleosporineae</taxon>
        <taxon>Phaeosphaeriaceae</taxon>
        <taxon>Setomelanomma</taxon>
    </lineage>
</organism>
<keyword evidence="3" id="KW-1185">Reference proteome</keyword>
<sequence>MYLQTLVSTLLALTLSLPPSTATPAPDFGEMMCLDGQGKPGGVKFCTSPDLGTGCHYRDDNQCIGFQIEIANVRSLRPDPKTVCKIYTKRLDCSGPTDLDNMIKLSCPGIVNMADGVTKGMSIKCSPRT</sequence>
<protein>
    <submittedName>
        <fullName evidence="2">Uncharacterized protein</fullName>
    </submittedName>
</protein>
<evidence type="ECO:0000313" key="3">
    <source>
        <dbReference type="Proteomes" id="UP000799777"/>
    </source>
</evidence>
<dbReference type="AlphaFoldDB" id="A0A9P4HB22"/>
<evidence type="ECO:0000313" key="2">
    <source>
        <dbReference type="EMBL" id="KAF2031676.1"/>
    </source>
</evidence>
<dbReference type="OrthoDB" id="2910287at2759"/>
<proteinExistence type="predicted"/>
<gene>
    <name evidence="2" type="ORF">EK21DRAFT_110800</name>
</gene>